<protein>
    <submittedName>
        <fullName evidence="1">Uncharacterized protein</fullName>
    </submittedName>
</protein>
<feature type="non-terminal residue" evidence="1">
    <location>
        <position position="129"/>
    </location>
</feature>
<sequence>MKAARKTWHKVRWMAQDRKDWRKFVSAKGAKRIRLVADMSKVTVKTEVNSEELDPCGEGGKSSSVLQSLRQTYTGEVPYMETYSGEEPYMETYTGEEPYMGTYTREKPFLETHADEQPNLETDMAEKPY</sequence>
<dbReference type="InParanoid" id="C3YFT7"/>
<name>C3YFT7_BRAFL</name>
<gene>
    <name evidence="1" type="ORF">BRAFLDRAFT_80296</name>
</gene>
<dbReference type="EMBL" id="GG666510">
    <property type="protein sequence ID" value="EEN60742.1"/>
    <property type="molecule type" value="Genomic_DNA"/>
</dbReference>
<reference evidence="1" key="1">
    <citation type="journal article" date="2008" name="Nature">
        <title>The amphioxus genome and the evolution of the chordate karyotype.</title>
        <authorList>
            <consortium name="US DOE Joint Genome Institute (JGI-PGF)"/>
            <person name="Putnam N.H."/>
            <person name="Butts T."/>
            <person name="Ferrier D.E.K."/>
            <person name="Furlong R.F."/>
            <person name="Hellsten U."/>
            <person name="Kawashima T."/>
            <person name="Robinson-Rechavi M."/>
            <person name="Shoguchi E."/>
            <person name="Terry A."/>
            <person name="Yu J.-K."/>
            <person name="Benito-Gutierrez E.L."/>
            <person name="Dubchak I."/>
            <person name="Garcia-Fernandez J."/>
            <person name="Gibson-Brown J.J."/>
            <person name="Grigoriev I.V."/>
            <person name="Horton A.C."/>
            <person name="de Jong P.J."/>
            <person name="Jurka J."/>
            <person name="Kapitonov V.V."/>
            <person name="Kohara Y."/>
            <person name="Kuroki Y."/>
            <person name="Lindquist E."/>
            <person name="Lucas S."/>
            <person name="Osoegawa K."/>
            <person name="Pennacchio L.A."/>
            <person name="Salamov A.A."/>
            <person name="Satou Y."/>
            <person name="Sauka-Spengler T."/>
            <person name="Schmutz J."/>
            <person name="Shin-I T."/>
            <person name="Toyoda A."/>
            <person name="Bronner-Fraser M."/>
            <person name="Fujiyama A."/>
            <person name="Holland L.Z."/>
            <person name="Holland P.W.H."/>
            <person name="Satoh N."/>
            <person name="Rokhsar D.S."/>
        </authorList>
    </citation>
    <scope>NUCLEOTIDE SEQUENCE [LARGE SCALE GENOMIC DNA]</scope>
    <source>
        <strain evidence="1">S238N-H82</strain>
        <tissue evidence="1">Testes</tissue>
    </source>
</reference>
<accession>C3YFT7</accession>
<dbReference type="AlphaFoldDB" id="C3YFT7"/>
<evidence type="ECO:0000313" key="1">
    <source>
        <dbReference type="EMBL" id="EEN60742.1"/>
    </source>
</evidence>
<proteinExistence type="predicted"/>
<organism>
    <name type="scientific">Branchiostoma floridae</name>
    <name type="common">Florida lancelet</name>
    <name type="synonym">Amphioxus</name>
    <dbReference type="NCBI Taxonomy" id="7739"/>
    <lineage>
        <taxon>Eukaryota</taxon>
        <taxon>Metazoa</taxon>
        <taxon>Chordata</taxon>
        <taxon>Cephalochordata</taxon>
        <taxon>Leptocardii</taxon>
        <taxon>Amphioxiformes</taxon>
        <taxon>Branchiostomatidae</taxon>
        <taxon>Branchiostoma</taxon>
    </lineage>
</organism>